<evidence type="ECO:0000256" key="3">
    <source>
        <dbReference type="ARBA" id="ARBA00011291"/>
    </source>
</evidence>
<organism evidence="15">
    <name type="scientific">Drosophila simulans</name>
    <name type="common">Fruit fly</name>
    <dbReference type="NCBI Taxonomy" id="7240"/>
    <lineage>
        <taxon>Eukaryota</taxon>
        <taxon>Metazoa</taxon>
        <taxon>Ecdysozoa</taxon>
        <taxon>Arthropoda</taxon>
        <taxon>Hexapoda</taxon>
        <taxon>Insecta</taxon>
        <taxon>Pterygota</taxon>
        <taxon>Neoptera</taxon>
        <taxon>Endopterygota</taxon>
        <taxon>Diptera</taxon>
        <taxon>Brachycera</taxon>
        <taxon>Muscomorpha</taxon>
        <taxon>Ephydroidea</taxon>
        <taxon>Drosophilidae</taxon>
        <taxon>Drosophila</taxon>
        <taxon>Sophophora</taxon>
    </lineage>
</organism>
<evidence type="ECO:0000256" key="9">
    <source>
        <dbReference type="ARBA" id="ARBA00023065"/>
    </source>
</evidence>
<evidence type="ECO:0000256" key="1">
    <source>
        <dbReference type="ARBA" id="ARBA00004304"/>
    </source>
</evidence>
<evidence type="ECO:0000256" key="4">
    <source>
        <dbReference type="ARBA" id="ARBA00022448"/>
    </source>
</evidence>
<geneLocation type="mitochondrion" evidence="15"/>
<dbReference type="EMBL" id="KR231648">
    <property type="protein sequence ID" value="ALJ83341.1"/>
    <property type="molecule type" value="Genomic_DNA"/>
</dbReference>
<evidence type="ECO:0000256" key="8">
    <source>
        <dbReference type="ARBA" id="ARBA00022989"/>
    </source>
</evidence>
<keyword evidence="5 13" id="KW-0138">CF(0)</keyword>
<evidence type="ECO:0000256" key="7">
    <source>
        <dbReference type="ARBA" id="ARBA00022781"/>
    </source>
</evidence>
<accession>A0A0P0IAR5</accession>
<comment type="subcellular location">
    <subcellularLocation>
        <location evidence="1 13">Mitochondrion membrane</location>
        <topology evidence="1 13">Single-pass membrane protein</topology>
    </subcellularLocation>
</comment>
<dbReference type="GO" id="GO:0015078">
    <property type="term" value="F:proton transmembrane transporter activity"/>
    <property type="evidence" value="ECO:0007669"/>
    <property type="project" value="InterPro"/>
</dbReference>
<feature type="transmembrane region" description="Helical" evidence="14">
    <location>
        <begin position="9"/>
        <end position="30"/>
    </location>
</feature>
<comment type="similarity">
    <text evidence="2 13">Belongs to the ATPase protein 8 family.</text>
</comment>
<evidence type="ECO:0000256" key="13">
    <source>
        <dbReference type="RuleBase" id="RU003661"/>
    </source>
</evidence>
<dbReference type="InterPro" id="IPR001421">
    <property type="entry name" value="ATP8_metazoa"/>
</dbReference>
<evidence type="ECO:0000256" key="11">
    <source>
        <dbReference type="ARBA" id="ARBA00023136"/>
    </source>
</evidence>
<reference evidence="15" key="1">
    <citation type="submission" date="2015-04" db="EMBL/GenBank/DDBJ databases">
        <title>Mitochondrial perturbations and compensations: mechanistics of mitonuclear mismatch.</title>
        <authorList>
            <person name="Pichaud N."/>
            <person name="Cote G."/>
            <person name="Genard B."/>
            <person name="Belzile C."/>
            <person name="Dufresne F."/>
            <person name="Tanguay R.M."/>
            <person name="Rand D.M."/>
            <person name="Blier P.U."/>
        </authorList>
    </citation>
    <scope>NUCLEOTIDE SEQUENCE</scope>
    <source>
        <strain evidence="15">MT_SIMORE_52</strain>
    </source>
</reference>
<keyword evidence="15" id="KW-0378">Hydrolase</keyword>
<evidence type="ECO:0000256" key="12">
    <source>
        <dbReference type="ARBA" id="ARBA00024864"/>
    </source>
</evidence>
<sequence>MPQMAPTSWFLLFIILNITFIFMWSSKYYFQLPESL</sequence>
<feature type="non-terminal residue" evidence="15">
    <location>
        <position position="36"/>
    </location>
</feature>
<evidence type="ECO:0000256" key="5">
    <source>
        <dbReference type="ARBA" id="ARBA00022547"/>
    </source>
</evidence>
<dbReference type="GO" id="GO:0031966">
    <property type="term" value="C:mitochondrial membrane"/>
    <property type="evidence" value="ECO:0007669"/>
    <property type="project" value="UniProtKB-SubCell"/>
</dbReference>
<comment type="subunit">
    <text evidence="3">F-type ATPases have 2 components, CF(1) - the catalytic core - and CF(0) - the membrane proton channel.</text>
</comment>
<keyword evidence="10 13" id="KW-0496">Mitochondrion</keyword>
<keyword evidence="9 13" id="KW-0406">Ion transport</keyword>
<gene>
    <name evidence="15" type="primary">ATP8</name>
</gene>
<keyword evidence="4 13" id="KW-0813">Transport</keyword>
<protein>
    <recommendedName>
        <fullName evidence="13">ATP synthase complex subunit 8</fullName>
    </recommendedName>
</protein>
<comment type="function">
    <text evidence="12">Mitochondrial membrane ATP synthase (F(1)F(0) ATP synthase or Complex V) produces ATP from ADP in the presence of a proton gradient across the membrane which is generated by electron transport complexes of the respiratory chain. F-type ATPases consist of two structural domains, F(1) - containing the extramembraneous catalytic core and F(0) - containing the membrane proton channel, linked together by a central stalk and a peripheral stalk. During catalysis, ATP synthesis in the catalytic domain of F(1) is coupled via a rotary mechanism of the central stalk subunits to proton translocation. Part of the complex F(0) domain. Minor subunit located with subunit a in the membrane.</text>
</comment>
<dbReference type="GO" id="GO:0016787">
    <property type="term" value="F:hydrolase activity"/>
    <property type="evidence" value="ECO:0007669"/>
    <property type="project" value="UniProtKB-KW"/>
</dbReference>
<keyword evidence="11 14" id="KW-0472">Membrane</keyword>
<keyword evidence="6 13" id="KW-0812">Transmembrane</keyword>
<evidence type="ECO:0000256" key="6">
    <source>
        <dbReference type="ARBA" id="ARBA00022692"/>
    </source>
</evidence>
<evidence type="ECO:0000256" key="2">
    <source>
        <dbReference type="ARBA" id="ARBA00008892"/>
    </source>
</evidence>
<dbReference type="GO" id="GO:0045259">
    <property type="term" value="C:proton-transporting ATP synthase complex"/>
    <property type="evidence" value="ECO:0007669"/>
    <property type="project" value="UniProtKB-KW"/>
</dbReference>
<evidence type="ECO:0000256" key="10">
    <source>
        <dbReference type="ARBA" id="ARBA00023128"/>
    </source>
</evidence>
<dbReference type="AlphaFoldDB" id="A0A0P0IAR5"/>
<evidence type="ECO:0000313" key="15">
    <source>
        <dbReference type="EMBL" id="ALJ83341.1"/>
    </source>
</evidence>
<proteinExistence type="inferred from homology"/>
<dbReference type="Pfam" id="PF00895">
    <property type="entry name" value="ATP-synt_8"/>
    <property type="match status" value="1"/>
</dbReference>
<keyword evidence="7 13" id="KW-0375">Hydrogen ion transport</keyword>
<evidence type="ECO:0000256" key="14">
    <source>
        <dbReference type="SAM" id="Phobius"/>
    </source>
</evidence>
<keyword evidence="8 14" id="KW-1133">Transmembrane helix</keyword>
<name>A0A0P0IAR5_DROSI</name>
<dbReference type="GO" id="GO:0015986">
    <property type="term" value="P:proton motive force-driven ATP synthesis"/>
    <property type="evidence" value="ECO:0007669"/>
    <property type="project" value="InterPro"/>
</dbReference>